<protein>
    <recommendedName>
        <fullName evidence="4">Toxin-antitoxin system YwqK family antitoxin</fullName>
    </recommendedName>
</protein>
<evidence type="ECO:0000256" key="1">
    <source>
        <dbReference type="SAM" id="MobiDB-lite"/>
    </source>
</evidence>
<dbReference type="InterPro" id="IPR011652">
    <property type="entry name" value="MORN_2"/>
</dbReference>
<evidence type="ECO:0000313" key="3">
    <source>
        <dbReference type="Proteomes" id="UP000295748"/>
    </source>
</evidence>
<accession>A0ABX5STA7</accession>
<organism evidence="2 3">
    <name type="scientific">Microbacterium wangchenii</name>
    <dbReference type="NCBI Taxonomy" id="2541726"/>
    <lineage>
        <taxon>Bacteria</taxon>
        <taxon>Bacillati</taxon>
        <taxon>Actinomycetota</taxon>
        <taxon>Actinomycetes</taxon>
        <taxon>Micrococcales</taxon>
        <taxon>Microbacteriaceae</taxon>
        <taxon>Microbacterium</taxon>
    </lineage>
</organism>
<sequence>MSADSAPNALDDEGRRTGWWSESDPHGGINTGAYVEGKRHGVWRHYFTNGSLRSEGEYQRGKLQGSWVWYRATGGLLQRGGFLDDEKHGLWERWNTDGAPLDTTHWDRGKKLRASRPPAS</sequence>
<reference evidence="2 3" key="1">
    <citation type="submission" date="2019-03" db="EMBL/GenBank/DDBJ databases">
        <authorList>
            <person name="Dong K."/>
        </authorList>
    </citation>
    <scope>NUCLEOTIDE SEQUENCE [LARGE SCALE GENOMIC DNA]</scope>
    <source>
        <strain evidence="3">dk512</strain>
    </source>
</reference>
<feature type="region of interest" description="Disordered" evidence="1">
    <location>
        <begin position="97"/>
        <end position="120"/>
    </location>
</feature>
<proteinExistence type="predicted"/>
<keyword evidence="3" id="KW-1185">Reference proteome</keyword>
<dbReference type="Proteomes" id="UP000295748">
    <property type="component" value="Chromosome"/>
</dbReference>
<dbReference type="Gene3D" id="3.90.930.1">
    <property type="match status" value="1"/>
</dbReference>
<evidence type="ECO:0008006" key="4">
    <source>
        <dbReference type="Google" id="ProtNLM"/>
    </source>
</evidence>
<name>A0ABX5STA7_9MICO</name>
<dbReference type="Pfam" id="PF07661">
    <property type="entry name" value="MORN_2"/>
    <property type="match status" value="1"/>
</dbReference>
<evidence type="ECO:0000313" key="2">
    <source>
        <dbReference type="EMBL" id="QBR88378.1"/>
    </source>
</evidence>
<dbReference type="SUPFAM" id="SSF82185">
    <property type="entry name" value="Histone H3 K4-specific methyltransferase SET7/9 N-terminal domain"/>
    <property type="match status" value="1"/>
</dbReference>
<dbReference type="EMBL" id="CP038266">
    <property type="protein sequence ID" value="QBR88378.1"/>
    <property type="molecule type" value="Genomic_DNA"/>
</dbReference>
<dbReference type="RefSeq" id="WP_135065140.1">
    <property type="nucleotide sequence ID" value="NZ_CP038266.1"/>
</dbReference>
<gene>
    <name evidence="2" type="ORF">E4K62_06555</name>
</gene>
<feature type="region of interest" description="Disordered" evidence="1">
    <location>
        <begin position="1"/>
        <end position="24"/>
    </location>
</feature>